<evidence type="ECO:0000313" key="10">
    <source>
        <dbReference type="Proteomes" id="UP001567538"/>
    </source>
</evidence>
<evidence type="ECO:0000256" key="3">
    <source>
        <dbReference type="ARBA" id="ARBA00023125"/>
    </source>
</evidence>
<dbReference type="SMART" id="SM00717">
    <property type="entry name" value="SANT"/>
    <property type="match status" value="2"/>
</dbReference>
<proteinExistence type="predicted"/>
<gene>
    <name evidence="9" type="ORF">AAHA92_24135</name>
</gene>
<dbReference type="FunFam" id="1.10.10.60:FF:000001">
    <property type="entry name" value="MYB-related transcription factor"/>
    <property type="match status" value="1"/>
</dbReference>
<comment type="function">
    <text evidence="5">Transcription factor.</text>
</comment>
<feature type="region of interest" description="Disordered" evidence="6">
    <location>
        <begin position="171"/>
        <end position="191"/>
    </location>
</feature>
<dbReference type="GO" id="GO:0003677">
    <property type="term" value="F:DNA binding"/>
    <property type="evidence" value="ECO:0007669"/>
    <property type="project" value="UniProtKB-KW"/>
</dbReference>
<sequence>MGRAPCCEKMGLKKGPWTSDEDLILISFINRHGHGNWRALPKLAGLLRCGKSCRLRWMNYLRPDIKRGNFTREEEAIIIKLHQELGNRWSVIASRLPGRTDNEIKNIWHTHLKKRLSQRSRPEPEAQTCANESSSSEESSPMHSSGEASSGNPPEMDESFWSEVLSGDDWSATSDSLAGNGDSPIPLSESVCRDGSESMDFWHNLFSRADDIVELPQF</sequence>
<evidence type="ECO:0000259" key="7">
    <source>
        <dbReference type="PROSITE" id="PS50090"/>
    </source>
</evidence>
<dbReference type="PROSITE" id="PS51294">
    <property type="entry name" value="HTH_MYB"/>
    <property type="match status" value="2"/>
</dbReference>
<dbReference type="GO" id="GO:0005634">
    <property type="term" value="C:nucleus"/>
    <property type="evidence" value="ECO:0007669"/>
    <property type="project" value="UniProtKB-SubCell"/>
</dbReference>
<keyword evidence="4" id="KW-0539">Nucleus</keyword>
<dbReference type="SUPFAM" id="SSF46689">
    <property type="entry name" value="Homeodomain-like"/>
    <property type="match status" value="1"/>
</dbReference>
<reference evidence="9 10" key="1">
    <citation type="submission" date="2024-06" db="EMBL/GenBank/DDBJ databases">
        <title>A chromosome level genome sequence of Diviner's sage (Salvia divinorum).</title>
        <authorList>
            <person name="Ford S.A."/>
            <person name="Ro D.-K."/>
            <person name="Ness R.W."/>
            <person name="Phillips M.A."/>
        </authorList>
    </citation>
    <scope>NUCLEOTIDE SEQUENCE [LARGE SCALE GENOMIC DNA]</scope>
    <source>
        <strain evidence="9">SAF-2024a</strain>
        <tissue evidence="9">Leaf</tissue>
    </source>
</reference>
<dbReference type="AlphaFoldDB" id="A0ABD1G6F2"/>
<dbReference type="PANTHER" id="PTHR10641:SF1413">
    <property type="entry name" value="MYB-RELATED PROTEIN MYB4"/>
    <property type="match status" value="1"/>
</dbReference>
<comment type="caution">
    <text evidence="9">The sequence shown here is derived from an EMBL/GenBank/DDBJ whole genome shotgun (WGS) entry which is preliminary data.</text>
</comment>
<feature type="domain" description="HTH myb-type" evidence="8">
    <location>
        <begin position="62"/>
        <end position="116"/>
    </location>
</feature>
<organism evidence="9 10">
    <name type="scientific">Salvia divinorum</name>
    <name type="common">Maria pastora</name>
    <name type="synonym">Diviner's sage</name>
    <dbReference type="NCBI Taxonomy" id="28513"/>
    <lineage>
        <taxon>Eukaryota</taxon>
        <taxon>Viridiplantae</taxon>
        <taxon>Streptophyta</taxon>
        <taxon>Embryophyta</taxon>
        <taxon>Tracheophyta</taxon>
        <taxon>Spermatophyta</taxon>
        <taxon>Magnoliopsida</taxon>
        <taxon>eudicotyledons</taxon>
        <taxon>Gunneridae</taxon>
        <taxon>Pentapetalae</taxon>
        <taxon>asterids</taxon>
        <taxon>lamiids</taxon>
        <taxon>Lamiales</taxon>
        <taxon>Lamiaceae</taxon>
        <taxon>Nepetoideae</taxon>
        <taxon>Mentheae</taxon>
        <taxon>Salviinae</taxon>
        <taxon>Salvia</taxon>
        <taxon>Salvia subgen. Calosphace</taxon>
    </lineage>
</organism>
<evidence type="ECO:0000256" key="5">
    <source>
        <dbReference type="ARBA" id="ARBA00057804"/>
    </source>
</evidence>
<feature type="region of interest" description="Disordered" evidence="6">
    <location>
        <begin position="115"/>
        <end position="159"/>
    </location>
</feature>
<keyword evidence="3" id="KW-0238">DNA-binding</keyword>
<dbReference type="PROSITE" id="PS50090">
    <property type="entry name" value="MYB_LIKE"/>
    <property type="match status" value="2"/>
</dbReference>
<dbReference type="CDD" id="cd00167">
    <property type="entry name" value="SANT"/>
    <property type="match status" value="2"/>
</dbReference>
<feature type="domain" description="Myb-like" evidence="7">
    <location>
        <begin position="62"/>
        <end position="112"/>
    </location>
</feature>
<feature type="compositionally biased region" description="Low complexity" evidence="6">
    <location>
        <begin position="132"/>
        <end position="147"/>
    </location>
</feature>
<dbReference type="Proteomes" id="UP001567538">
    <property type="component" value="Unassembled WGS sequence"/>
</dbReference>
<evidence type="ECO:0000256" key="2">
    <source>
        <dbReference type="ARBA" id="ARBA00022737"/>
    </source>
</evidence>
<evidence type="ECO:0000256" key="6">
    <source>
        <dbReference type="SAM" id="MobiDB-lite"/>
    </source>
</evidence>
<evidence type="ECO:0000256" key="1">
    <source>
        <dbReference type="ARBA" id="ARBA00004123"/>
    </source>
</evidence>
<feature type="domain" description="HTH myb-type" evidence="8">
    <location>
        <begin position="9"/>
        <end position="61"/>
    </location>
</feature>
<keyword evidence="10" id="KW-1185">Reference proteome</keyword>
<dbReference type="Pfam" id="PF00249">
    <property type="entry name" value="Myb_DNA-binding"/>
    <property type="match status" value="2"/>
</dbReference>
<feature type="domain" description="Myb-like" evidence="7">
    <location>
        <begin position="9"/>
        <end position="61"/>
    </location>
</feature>
<dbReference type="PANTHER" id="PTHR10641">
    <property type="entry name" value="MYB FAMILY TRANSCRIPTION FACTOR"/>
    <property type="match status" value="1"/>
</dbReference>
<evidence type="ECO:0000313" key="9">
    <source>
        <dbReference type="EMBL" id="KAL1539683.1"/>
    </source>
</evidence>
<dbReference type="InterPro" id="IPR015495">
    <property type="entry name" value="Myb_TF_plants"/>
</dbReference>
<evidence type="ECO:0000256" key="4">
    <source>
        <dbReference type="ARBA" id="ARBA00023242"/>
    </source>
</evidence>
<name>A0ABD1G6F2_SALDI</name>
<keyword evidence="2" id="KW-0677">Repeat</keyword>
<evidence type="ECO:0000259" key="8">
    <source>
        <dbReference type="PROSITE" id="PS51294"/>
    </source>
</evidence>
<protein>
    <submittedName>
        <fullName evidence="9">Transcription factor MYB14-like</fullName>
    </submittedName>
</protein>
<dbReference type="InterPro" id="IPR017930">
    <property type="entry name" value="Myb_dom"/>
</dbReference>
<dbReference type="EMBL" id="JBEAFC010000009">
    <property type="protein sequence ID" value="KAL1539683.1"/>
    <property type="molecule type" value="Genomic_DNA"/>
</dbReference>
<dbReference type="Gene3D" id="1.10.10.60">
    <property type="entry name" value="Homeodomain-like"/>
    <property type="match status" value="2"/>
</dbReference>
<comment type="subcellular location">
    <subcellularLocation>
        <location evidence="1">Nucleus</location>
    </subcellularLocation>
</comment>
<accession>A0ABD1G6F2</accession>
<dbReference type="InterPro" id="IPR009057">
    <property type="entry name" value="Homeodomain-like_sf"/>
</dbReference>
<dbReference type="InterPro" id="IPR001005">
    <property type="entry name" value="SANT/Myb"/>
</dbReference>